<evidence type="ECO:0000256" key="1">
    <source>
        <dbReference type="SAM" id="MobiDB-lite"/>
    </source>
</evidence>
<feature type="compositionally biased region" description="Low complexity" evidence="1">
    <location>
        <begin position="27"/>
        <end position="36"/>
    </location>
</feature>
<evidence type="ECO:0000259" key="2">
    <source>
        <dbReference type="PROSITE" id="PS50829"/>
    </source>
</evidence>
<feature type="compositionally biased region" description="Gly residues" evidence="1">
    <location>
        <begin position="249"/>
        <end position="262"/>
    </location>
</feature>
<dbReference type="AlphaFoldDB" id="A0AAE9ECA4"/>
<proteinExistence type="predicted"/>
<protein>
    <recommendedName>
        <fullName evidence="2">GYF domain-containing protein</fullName>
    </recommendedName>
</protein>
<dbReference type="PANTHER" id="PTHR14445">
    <property type="entry name" value="GRB10 INTERACTING GYF PROTEIN"/>
    <property type="match status" value="1"/>
</dbReference>
<keyword evidence="4" id="KW-1185">Reference proteome</keyword>
<feature type="region of interest" description="Disordered" evidence="1">
    <location>
        <begin position="682"/>
        <end position="734"/>
    </location>
</feature>
<dbReference type="InterPro" id="IPR051640">
    <property type="entry name" value="GRB10-interact_GYF"/>
</dbReference>
<feature type="compositionally biased region" description="Gly residues" evidence="1">
    <location>
        <begin position="209"/>
        <end position="225"/>
    </location>
</feature>
<dbReference type="CDD" id="cd00072">
    <property type="entry name" value="GYF"/>
    <property type="match status" value="1"/>
</dbReference>
<accession>A0AAE9ECA4</accession>
<feature type="region of interest" description="Disordered" evidence="1">
    <location>
        <begin position="854"/>
        <end position="886"/>
    </location>
</feature>
<feature type="compositionally biased region" description="Polar residues" evidence="1">
    <location>
        <begin position="1"/>
        <end position="26"/>
    </location>
</feature>
<feature type="compositionally biased region" description="Low complexity" evidence="1">
    <location>
        <begin position="937"/>
        <end position="957"/>
    </location>
</feature>
<reference evidence="3 4" key="1">
    <citation type="submission" date="2022-04" db="EMBL/GenBank/DDBJ databases">
        <title>Chromosome-level reference genomes for two strains of Caenorhabditis briggsae: an improved platform for comparative genomics.</title>
        <authorList>
            <person name="Stevens L."/>
            <person name="Andersen E."/>
        </authorList>
    </citation>
    <scope>NUCLEOTIDE SEQUENCE [LARGE SCALE GENOMIC DNA]</scope>
    <source>
        <strain evidence="3">VX34</strain>
        <tissue evidence="3">Whole-organism</tissue>
    </source>
</reference>
<feature type="compositionally biased region" description="Low complexity" evidence="1">
    <location>
        <begin position="310"/>
        <end position="322"/>
    </location>
</feature>
<dbReference type="PANTHER" id="PTHR14445:SF36">
    <property type="entry name" value="FI03272P-RELATED"/>
    <property type="match status" value="1"/>
</dbReference>
<organism evidence="3 4">
    <name type="scientific">Caenorhabditis briggsae</name>
    <dbReference type="NCBI Taxonomy" id="6238"/>
    <lineage>
        <taxon>Eukaryota</taxon>
        <taxon>Metazoa</taxon>
        <taxon>Ecdysozoa</taxon>
        <taxon>Nematoda</taxon>
        <taxon>Chromadorea</taxon>
        <taxon>Rhabditida</taxon>
        <taxon>Rhabditina</taxon>
        <taxon>Rhabditomorpha</taxon>
        <taxon>Rhabditoidea</taxon>
        <taxon>Rhabditidae</taxon>
        <taxon>Peloderinae</taxon>
        <taxon>Caenorhabditis</taxon>
    </lineage>
</organism>
<feature type="compositionally biased region" description="Polar residues" evidence="1">
    <location>
        <begin position="409"/>
        <end position="427"/>
    </location>
</feature>
<dbReference type="SMART" id="SM00444">
    <property type="entry name" value="GYF"/>
    <property type="match status" value="1"/>
</dbReference>
<feature type="region of interest" description="Disordered" evidence="1">
    <location>
        <begin position="378"/>
        <end position="427"/>
    </location>
</feature>
<feature type="region of interest" description="Disordered" evidence="1">
    <location>
        <begin position="1"/>
        <end position="36"/>
    </location>
</feature>
<gene>
    <name evidence="3" type="ORF">L5515_013720</name>
</gene>
<feature type="compositionally biased region" description="Low complexity" evidence="1">
    <location>
        <begin position="389"/>
        <end position="402"/>
    </location>
</feature>
<dbReference type="Pfam" id="PF02213">
    <property type="entry name" value="GYF"/>
    <property type="match status" value="1"/>
</dbReference>
<feature type="domain" description="GYF" evidence="2">
    <location>
        <begin position="462"/>
        <end position="511"/>
    </location>
</feature>
<name>A0AAE9ECA4_CAEBR</name>
<evidence type="ECO:0000313" key="4">
    <source>
        <dbReference type="Proteomes" id="UP000829354"/>
    </source>
</evidence>
<dbReference type="Proteomes" id="UP000829354">
    <property type="component" value="Chromosome II"/>
</dbReference>
<dbReference type="PROSITE" id="PS50829">
    <property type="entry name" value="GYF"/>
    <property type="match status" value="1"/>
</dbReference>
<dbReference type="InterPro" id="IPR003169">
    <property type="entry name" value="GYF"/>
</dbReference>
<feature type="compositionally biased region" description="Low complexity" evidence="1">
    <location>
        <begin position="1037"/>
        <end position="1069"/>
    </location>
</feature>
<sequence>MSSVSSAEPTAQQNFNPSWMRTNSVNRGGSISSGGHRLSGIGGGGYDDGDDISSSSALAAAAAAAAVLSPPVVSEFSYTRERLLELAPTGSIMHDALRNQAFFTENIISPVSNTPPTELEQKLQHNINSSKAMSLLSHADRASIAAGAAYGSGYGGGIGSPSIQNGQSTTNRWTPKSSWTSGKTPERSVGGATRAGSTVGRASGTFFAGRGGTRTGTENGYGGPINGSPAGSTDEAIGTYQSKFNSVRRGGGVGSVGRGGSTTGASFNTRADALYNPNDPTDRPKAVNVAATRSESDDEEEEGWSKVGATSRSSTNTAPSSSDRPAWARSESWIQRTQQQQQQQNSQQPPSTAQWNNRDSGSDSAVWRDRNQMVAAVKKNSGENPSPPLQSQQNSSASTSAQPREESQNSDLSHLSSYQPDASTWSNSNMGGGMGVFFQPNLSGGSTPSSASGPAPVVKEEPVEFYYMDPTETRRGPFHKDQMTVWFKAGYFTDETLRVQRGEKGEYKTIGELKKIHGATTPFEYPEDVEKPHVPIPPPTSVASIPSYPSTTNPMFPSAPYGGMNMWSSMVQPNDMISLMQSTFEQQILAERQRLAEEHNRRMQEEAEKMAKFQEAMYRQLSLQQEMSQQQIREQELALQRHREELEKRDAELKREALARQQQIEMEAREVEQRRAAIEAEALRKKESEEHARRVFEEKQREAAAAKKLAEQRSRQAQEAADRENNRLAEEAKRAAEVIQRIQRGDELKQKAAEEEKKRIAENERIAREAAKQAQLDAIWASPKAPVVSTSSNPVTTGVPKQVSPSGSDDSEGWTAITKEVKHTKPAPWAAKTTEAPQKSEKTLMEIQLEEERKMKAEQERNAKQKAKEQSSTAATTVISPEKSGGLWGATKTWAAPEANNSKAYVSPFLDGPSLEAANKMALQKKSSQSKIVVTKPAAAKPAPAPAKAKAAAQPPAEKTKKSKEQVASDAFQDWFIQKFRTFSTQLDAPTLYACILTLENPNEVEDIVMSYLDESKAVKEFVREFLKRRIAMRAAGGAAHPDADDLTSARAAAAAPSDSNSGSNSNSGNGQGKKKKKTQKQVLDGNILGFRGTAASDRLNKGEIDAIPTAPVNPSRR</sequence>
<dbReference type="EMBL" id="CP092621">
    <property type="protein sequence ID" value="UMM16902.1"/>
    <property type="molecule type" value="Genomic_DNA"/>
</dbReference>
<feature type="region of interest" description="Disordered" evidence="1">
    <location>
        <begin position="784"/>
        <end position="842"/>
    </location>
</feature>
<feature type="compositionally biased region" description="Polar residues" evidence="1">
    <location>
        <begin position="870"/>
        <end position="879"/>
    </location>
</feature>
<feature type="compositionally biased region" description="Polar residues" evidence="1">
    <location>
        <begin position="161"/>
        <end position="183"/>
    </location>
</feature>
<evidence type="ECO:0000313" key="3">
    <source>
        <dbReference type="EMBL" id="UMM16902.1"/>
    </source>
</evidence>
<dbReference type="SUPFAM" id="SSF55277">
    <property type="entry name" value="GYF domain"/>
    <property type="match status" value="1"/>
</dbReference>
<feature type="region of interest" description="Disordered" evidence="1">
    <location>
        <begin position="937"/>
        <end position="962"/>
    </location>
</feature>
<feature type="compositionally biased region" description="Low complexity" evidence="1">
    <location>
        <begin position="335"/>
        <end position="354"/>
    </location>
</feature>
<feature type="compositionally biased region" description="Basic and acidic residues" evidence="1">
    <location>
        <begin position="854"/>
        <end position="869"/>
    </location>
</feature>
<feature type="region of interest" description="Disordered" evidence="1">
    <location>
        <begin position="161"/>
        <end position="364"/>
    </location>
</feature>
<dbReference type="InterPro" id="IPR035445">
    <property type="entry name" value="GYF-like_dom_sf"/>
</dbReference>
<dbReference type="Gene3D" id="3.30.1490.40">
    <property type="match status" value="1"/>
</dbReference>
<feature type="region of interest" description="Disordered" evidence="1">
    <location>
        <begin position="1037"/>
        <end position="1089"/>
    </location>
</feature>